<comment type="caution">
    <text evidence="1">The sequence shown here is derived from an EMBL/GenBank/DDBJ whole genome shotgun (WGS) entry which is preliminary data.</text>
</comment>
<evidence type="ECO:0000313" key="2">
    <source>
        <dbReference type="Proteomes" id="UP001282284"/>
    </source>
</evidence>
<sequence length="46" mass="5231">MSALAMLYATYIMKGPEYKTFKDVPALLKPQVKDILTEEGFEHLAK</sequence>
<name>A0ABU4GA28_9BACL</name>
<keyword evidence="2" id="KW-1185">Reference proteome</keyword>
<proteinExistence type="predicted"/>
<gene>
    <name evidence="1" type="ORF">QT711_11210</name>
</gene>
<reference evidence="1 2" key="1">
    <citation type="submission" date="2023-06" db="EMBL/GenBank/DDBJ databases">
        <title>Sporosarcina sp. nov., isolated from Korean traditional fermented seafood 'Jeotgal'.</title>
        <authorList>
            <person name="Yang A.I."/>
            <person name="Shin N.-R."/>
        </authorList>
    </citation>
    <scope>NUCLEOTIDE SEQUENCE [LARGE SCALE GENOMIC DNA]</scope>
    <source>
        <strain evidence="1 2">KCTC13119</strain>
    </source>
</reference>
<dbReference type="Proteomes" id="UP001282284">
    <property type="component" value="Unassembled WGS sequence"/>
</dbReference>
<protein>
    <submittedName>
        <fullName evidence="1">Uncharacterized protein</fullName>
    </submittedName>
</protein>
<dbReference type="RefSeq" id="WP_317944302.1">
    <property type="nucleotide sequence ID" value="NZ_JAUBDI010000010.1"/>
</dbReference>
<evidence type="ECO:0000313" key="1">
    <source>
        <dbReference type="EMBL" id="MDW0113756.1"/>
    </source>
</evidence>
<accession>A0ABU4GA28</accession>
<organism evidence="1 2">
    <name type="scientific">Sporosarcina saromensis</name>
    <dbReference type="NCBI Taxonomy" id="359365"/>
    <lineage>
        <taxon>Bacteria</taxon>
        <taxon>Bacillati</taxon>
        <taxon>Bacillota</taxon>
        <taxon>Bacilli</taxon>
        <taxon>Bacillales</taxon>
        <taxon>Caryophanaceae</taxon>
        <taxon>Sporosarcina</taxon>
    </lineage>
</organism>
<dbReference type="EMBL" id="JAUBDI010000010">
    <property type="protein sequence ID" value="MDW0113756.1"/>
    <property type="molecule type" value="Genomic_DNA"/>
</dbReference>